<sequence length="866" mass="93134" precursor="true">MNARHTVLALIALAAGFGGRAAAAEPETKPGGPFVVIVGAGEYQDKAITARPTADADAKALYDVVTDPRFLGVPAARTKLFLSAPDAKRGGEVATRDGIVKAVEAAVESTGKDDLLLVAFFGRGASTGDKTVYFTPNTVLKDRAKTAVVLGSDLAPSFKKVKAQNVLLMMDVQYKGFDPGAEKIAEPNLNDVDALLFGSEDKEESVRPQDRVLLLSGFIGSESIARGENSLFGSLTVEALKGKGEAEGYRDGYEPDGLVTSDELVRYLDKELPNEARKLGKTNKEKEGQPVAIGGKTSHFPLTFNPDETAKVKKRVETLAALAKAGTVTEELAKEGNALLKRMPKLKAQQDLRKLYQRLADGDLVGPAFVAARTELKEGLTLAAAEATAFARKVSSAADRVNEVYIKETNTGDLTAAAIRGMYRRIEEPLPTELDEALKGAKTLTEARRIELLQNARARLGKREDLDGNKDADTAILMMMASLNDPYTVYYDNDTVRRMQSSLTGQFSGVGIQIRREPVRDGLLVVTPIKGSPAFRAGIRAGDLITGIVRSVDNEGGPLPEGAQREYSTKGMKTEEAIGIITGKAGTPVQLKIDRDGKPMTFDLKRNSVSVETVMGVKRGADAEWSYTLDAANKIGYVRLTQFTQKTGADLKAAIADLKENGGLNGLILDLRGNPGGYLSTAVAVSELFVGAEKLVSVKARAGGGSAEVYRGRRPADKSFEVVVLINGQSASASEIVAACLQDHERATILGERSYGKGSVQNVMDFRQTLGQIKLTIARYYPPSDRNIDKLATKGEPDEEWGVRPDRGFEVKLTREESSELETHLRELEVIPPPGADPKVTTPEKDRQLAAALAHLQKQIAARPKG</sequence>
<reference evidence="10 11" key="1">
    <citation type="submission" date="2019-02" db="EMBL/GenBank/DDBJ databases">
        <title>Deep-cultivation of Planctomycetes and their phenomic and genomic characterization uncovers novel biology.</title>
        <authorList>
            <person name="Wiegand S."/>
            <person name="Jogler M."/>
            <person name="Boedeker C."/>
            <person name="Pinto D."/>
            <person name="Vollmers J."/>
            <person name="Rivas-Marin E."/>
            <person name="Kohn T."/>
            <person name="Peeters S.H."/>
            <person name="Heuer A."/>
            <person name="Rast P."/>
            <person name="Oberbeckmann S."/>
            <person name="Bunk B."/>
            <person name="Jeske O."/>
            <person name="Meyerdierks A."/>
            <person name="Storesund J.E."/>
            <person name="Kallscheuer N."/>
            <person name="Luecker S."/>
            <person name="Lage O.M."/>
            <person name="Pohl T."/>
            <person name="Merkel B.J."/>
            <person name="Hornburger P."/>
            <person name="Mueller R.-W."/>
            <person name="Bruemmer F."/>
            <person name="Labrenz M."/>
            <person name="Spormann A.M."/>
            <person name="Op den Camp H."/>
            <person name="Overmann J."/>
            <person name="Amann R."/>
            <person name="Jetten M.S.M."/>
            <person name="Mascher T."/>
            <person name="Medema M.H."/>
            <person name="Devos D.P."/>
            <person name="Kaster A.-K."/>
            <person name="Ovreas L."/>
            <person name="Rohde M."/>
            <person name="Galperin M.Y."/>
            <person name="Jogler C."/>
        </authorList>
    </citation>
    <scope>NUCLEOTIDE SEQUENCE [LARGE SCALE GENOMIC DNA]</scope>
    <source>
        <strain evidence="10 11">ETA_A1</strain>
    </source>
</reference>
<dbReference type="EC" id="3.4.21.102" evidence="10"/>
<evidence type="ECO:0000256" key="7">
    <source>
        <dbReference type="SAM" id="SignalP"/>
    </source>
</evidence>
<gene>
    <name evidence="10" type="primary">ctpA</name>
    <name evidence="10" type="ORF">ETAA1_35380</name>
</gene>
<dbReference type="SUPFAM" id="SSF52096">
    <property type="entry name" value="ClpP/crotonase"/>
    <property type="match status" value="1"/>
</dbReference>
<dbReference type="GO" id="GO:0030288">
    <property type="term" value="C:outer membrane-bounded periplasmic space"/>
    <property type="evidence" value="ECO:0007669"/>
    <property type="project" value="TreeGrafter"/>
</dbReference>
<evidence type="ECO:0000256" key="5">
    <source>
        <dbReference type="RuleBase" id="RU004404"/>
    </source>
</evidence>
<organism evidence="10 11">
    <name type="scientific">Urbifossiella limnaea</name>
    <dbReference type="NCBI Taxonomy" id="2528023"/>
    <lineage>
        <taxon>Bacteria</taxon>
        <taxon>Pseudomonadati</taxon>
        <taxon>Planctomycetota</taxon>
        <taxon>Planctomycetia</taxon>
        <taxon>Gemmatales</taxon>
        <taxon>Gemmataceae</taxon>
        <taxon>Urbifossiella</taxon>
    </lineage>
</organism>
<dbReference type="SUPFAM" id="SSF50156">
    <property type="entry name" value="PDZ domain-like"/>
    <property type="match status" value="1"/>
</dbReference>
<dbReference type="RefSeq" id="WP_145240613.1">
    <property type="nucleotide sequence ID" value="NZ_CP036273.1"/>
</dbReference>
<dbReference type="SMART" id="SM00245">
    <property type="entry name" value="TSPc"/>
    <property type="match status" value="1"/>
</dbReference>
<evidence type="ECO:0000259" key="8">
    <source>
        <dbReference type="SMART" id="SM00228"/>
    </source>
</evidence>
<dbReference type="Gene3D" id="3.30.750.44">
    <property type="match status" value="1"/>
</dbReference>
<dbReference type="CDD" id="cd07560">
    <property type="entry name" value="Peptidase_S41_CPP"/>
    <property type="match status" value="1"/>
</dbReference>
<keyword evidence="11" id="KW-1185">Reference proteome</keyword>
<keyword evidence="3 5" id="KW-0378">Hydrolase</keyword>
<protein>
    <submittedName>
        <fullName evidence="10">Carboxy-terminal processing protease CtpA</fullName>
        <ecNumber evidence="10">3.4.21.102</ecNumber>
    </submittedName>
</protein>
<dbReference type="EMBL" id="CP036273">
    <property type="protein sequence ID" value="QDU21568.1"/>
    <property type="molecule type" value="Genomic_DNA"/>
</dbReference>
<feature type="domain" description="Tail specific protease" evidence="9">
    <location>
        <begin position="597"/>
        <end position="810"/>
    </location>
</feature>
<dbReference type="GO" id="GO:0007165">
    <property type="term" value="P:signal transduction"/>
    <property type="evidence" value="ECO:0007669"/>
    <property type="project" value="TreeGrafter"/>
</dbReference>
<dbReference type="Pfam" id="PF03572">
    <property type="entry name" value="Peptidase_S41"/>
    <property type="match status" value="1"/>
</dbReference>
<evidence type="ECO:0000313" key="10">
    <source>
        <dbReference type="EMBL" id="QDU21568.1"/>
    </source>
</evidence>
<dbReference type="PANTHER" id="PTHR32060:SF30">
    <property type="entry name" value="CARBOXY-TERMINAL PROCESSING PROTEASE CTPA"/>
    <property type="match status" value="1"/>
</dbReference>
<dbReference type="CDD" id="cd06782">
    <property type="entry name" value="cpPDZ_CPP-like"/>
    <property type="match status" value="1"/>
</dbReference>
<evidence type="ECO:0000256" key="6">
    <source>
        <dbReference type="SAM" id="MobiDB-lite"/>
    </source>
</evidence>
<dbReference type="Gene3D" id="3.90.226.10">
    <property type="entry name" value="2-enoyl-CoA Hydratase, Chain A, domain 1"/>
    <property type="match status" value="1"/>
</dbReference>
<dbReference type="GO" id="GO:0004252">
    <property type="term" value="F:serine-type endopeptidase activity"/>
    <property type="evidence" value="ECO:0007669"/>
    <property type="project" value="UniProtKB-EC"/>
</dbReference>
<evidence type="ECO:0000259" key="9">
    <source>
        <dbReference type="SMART" id="SM00245"/>
    </source>
</evidence>
<evidence type="ECO:0000313" key="11">
    <source>
        <dbReference type="Proteomes" id="UP000319576"/>
    </source>
</evidence>
<dbReference type="InterPro" id="IPR029045">
    <property type="entry name" value="ClpP/crotonase-like_dom_sf"/>
</dbReference>
<dbReference type="AlphaFoldDB" id="A0A517XVN1"/>
<feature type="region of interest" description="Disordered" evidence="6">
    <location>
        <begin position="280"/>
        <end position="300"/>
    </location>
</feature>
<feature type="chain" id="PRO_5021836965" evidence="7">
    <location>
        <begin position="24"/>
        <end position="866"/>
    </location>
</feature>
<dbReference type="InterPro" id="IPR011600">
    <property type="entry name" value="Pept_C14_caspase"/>
</dbReference>
<dbReference type="InterPro" id="IPR036034">
    <property type="entry name" value="PDZ_sf"/>
</dbReference>
<comment type="similarity">
    <text evidence="1 5">Belongs to the peptidase S41A family.</text>
</comment>
<evidence type="ECO:0000256" key="3">
    <source>
        <dbReference type="ARBA" id="ARBA00022801"/>
    </source>
</evidence>
<keyword evidence="4 5" id="KW-0720">Serine protease</keyword>
<dbReference type="GO" id="GO:0004197">
    <property type="term" value="F:cysteine-type endopeptidase activity"/>
    <property type="evidence" value="ECO:0007669"/>
    <property type="project" value="InterPro"/>
</dbReference>
<dbReference type="Gene3D" id="2.30.42.10">
    <property type="match status" value="1"/>
</dbReference>
<dbReference type="NCBIfam" id="TIGR00225">
    <property type="entry name" value="prc"/>
    <property type="match status" value="1"/>
</dbReference>
<evidence type="ECO:0000256" key="4">
    <source>
        <dbReference type="ARBA" id="ARBA00022825"/>
    </source>
</evidence>
<dbReference type="InterPro" id="IPR004447">
    <property type="entry name" value="Peptidase_S41A"/>
</dbReference>
<evidence type="ECO:0000256" key="2">
    <source>
        <dbReference type="ARBA" id="ARBA00022670"/>
    </source>
</evidence>
<feature type="signal peptide" evidence="7">
    <location>
        <begin position="1"/>
        <end position="23"/>
    </location>
</feature>
<dbReference type="SMART" id="SM00228">
    <property type="entry name" value="PDZ"/>
    <property type="match status" value="1"/>
</dbReference>
<accession>A0A517XVN1</accession>
<dbReference type="KEGG" id="uli:ETAA1_35380"/>
<proteinExistence type="inferred from homology"/>
<dbReference type="OrthoDB" id="9812068at2"/>
<dbReference type="Pfam" id="PF00656">
    <property type="entry name" value="Peptidase_C14"/>
    <property type="match status" value="1"/>
</dbReference>
<dbReference type="InterPro" id="IPR005151">
    <property type="entry name" value="Tail-specific_protease"/>
</dbReference>
<dbReference type="InterPro" id="IPR001478">
    <property type="entry name" value="PDZ"/>
</dbReference>
<dbReference type="Proteomes" id="UP000319576">
    <property type="component" value="Chromosome"/>
</dbReference>
<dbReference type="GO" id="GO:0006508">
    <property type="term" value="P:proteolysis"/>
    <property type="evidence" value="ECO:0007669"/>
    <property type="project" value="UniProtKB-KW"/>
</dbReference>
<name>A0A517XVN1_9BACT</name>
<feature type="domain" description="PDZ" evidence="8">
    <location>
        <begin position="508"/>
        <end position="597"/>
    </location>
</feature>
<dbReference type="PANTHER" id="PTHR32060">
    <property type="entry name" value="TAIL-SPECIFIC PROTEASE"/>
    <property type="match status" value="1"/>
</dbReference>
<keyword evidence="2 5" id="KW-0645">Protease</keyword>
<keyword evidence="7" id="KW-0732">Signal</keyword>
<evidence type="ECO:0000256" key="1">
    <source>
        <dbReference type="ARBA" id="ARBA00009179"/>
    </source>
</evidence>
<dbReference type="Gene3D" id="3.40.50.1460">
    <property type="match status" value="1"/>
</dbReference>